<dbReference type="Proteomes" id="UP000199572">
    <property type="component" value="Unassembled WGS sequence"/>
</dbReference>
<keyword evidence="2" id="KW-1003">Cell membrane</keyword>
<dbReference type="InterPro" id="IPR000715">
    <property type="entry name" value="Glycosyl_transferase_4"/>
</dbReference>
<feature type="binding site" evidence="7">
    <location>
        <position position="194"/>
    </location>
    <ligand>
        <name>Mg(2+)</name>
        <dbReference type="ChEBI" id="CHEBI:18420"/>
    </ligand>
</feature>
<reference evidence="9 10" key="1">
    <citation type="submission" date="2016-10" db="EMBL/GenBank/DDBJ databases">
        <authorList>
            <person name="de Groot N.N."/>
        </authorList>
    </citation>
    <scope>NUCLEOTIDE SEQUENCE [LARGE SCALE GENOMIC DNA]</scope>
    <source>
        <strain evidence="9 10">DSM 18610</strain>
    </source>
</reference>
<dbReference type="AlphaFoldDB" id="A0A1H9U3V1"/>
<dbReference type="GO" id="GO:0016780">
    <property type="term" value="F:phosphotransferase activity, for other substituted phosphate groups"/>
    <property type="evidence" value="ECO:0007669"/>
    <property type="project" value="InterPro"/>
</dbReference>
<dbReference type="CDD" id="cd06854">
    <property type="entry name" value="GT_WbpL_WbcO_like"/>
    <property type="match status" value="1"/>
</dbReference>
<sequence>MSVLYALFLLVILFVTELVYFKIADHYNIIDQPNHRSSHSTVTIRGGGIIFGVAGLLAFFLFGFQYLFFSIGLFLIALISFLDDMHTLNNKVRLVVHGLSVLLLFTQLDVIYFPWYFTAIGAVVVIGTINAYNFMDGINGITGGYSLLLLATLYYIDQYIIDFTSVQLLLTVIIAVIVFNYFNFRKKAKCFAGDVGSVSIAFIIVFLLGQLIFKTQNPVYILFLLVYGLDTVTTIFFRVMRKENIFKAHRSHFYQFLSNEKKWPQLAVVALYLAVQLAINALILFVIQANLLSALFLLMLCLVVFVSLRLKIEGKEHLFNLKLSDG</sequence>
<accession>A0A1H9U3V1</accession>
<protein>
    <submittedName>
        <fullName evidence="9">UDP-N-acetylmuramyl pentapeptide phosphotransferase/UDP-N-acetylglucosamine-1-phosphate transferase</fullName>
    </submittedName>
</protein>
<feature type="transmembrane region" description="Helical" evidence="8">
    <location>
        <begin position="66"/>
        <end position="82"/>
    </location>
</feature>
<keyword evidence="10" id="KW-1185">Reference proteome</keyword>
<feature type="transmembrane region" description="Helical" evidence="8">
    <location>
        <begin position="293"/>
        <end position="312"/>
    </location>
</feature>
<dbReference type="RefSeq" id="WP_090886853.1">
    <property type="nucleotide sequence ID" value="NZ_FOGG01000027.1"/>
</dbReference>
<feature type="transmembrane region" description="Helical" evidence="8">
    <location>
        <begin position="191"/>
        <end position="213"/>
    </location>
</feature>
<evidence type="ECO:0000313" key="9">
    <source>
        <dbReference type="EMBL" id="SES04059.1"/>
    </source>
</evidence>
<evidence type="ECO:0000256" key="8">
    <source>
        <dbReference type="SAM" id="Phobius"/>
    </source>
</evidence>
<feature type="transmembrane region" description="Helical" evidence="8">
    <location>
        <begin position="167"/>
        <end position="184"/>
    </location>
</feature>
<dbReference type="GO" id="GO:0044038">
    <property type="term" value="P:cell wall macromolecule biosynthetic process"/>
    <property type="evidence" value="ECO:0007669"/>
    <property type="project" value="TreeGrafter"/>
</dbReference>
<evidence type="ECO:0000256" key="2">
    <source>
        <dbReference type="ARBA" id="ARBA00022475"/>
    </source>
</evidence>
<dbReference type="OrthoDB" id="9783652at2"/>
<feature type="transmembrane region" description="Helical" evidence="8">
    <location>
        <begin position="266"/>
        <end position="287"/>
    </location>
</feature>
<comment type="subcellular location">
    <subcellularLocation>
        <location evidence="1">Cell membrane</location>
        <topology evidence="1">Multi-pass membrane protein</topology>
    </subcellularLocation>
</comment>
<evidence type="ECO:0000313" key="10">
    <source>
        <dbReference type="Proteomes" id="UP000199572"/>
    </source>
</evidence>
<dbReference type="EMBL" id="FOGG01000027">
    <property type="protein sequence ID" value="SES04059.1"/>
    <property type="molecule type" value="Genomic_DNA"/>
</dbReference>
<name>A0A1H9U3V1_9SPHI</name>
<evidence type="ECO:0000256" key="6">
    <source>
        <dbReference type="ARBA" id="ARBA00023136"/>
    </source>
</evidence>
<dbReference type="GO" id="GO:0005886">
    <property type="term" value="C:plasma membrane"/>
    <property type="evidence" value="ECO:0007669"/>
    <property type="project" value="UniProtKB-SubCell"/>
</dbReference>
<evidence type="ECO:0000256" key="1">
    <source>
        <dbReference type="ARBA" id="ARBA00004651"/>
    </source>
</evidence>
<evidence type="ECO:0000256" key="4">
    <source>
        <dbReference type="ARBA" id="ARBA00022692"/>
    </source>
</evidence>
<keyword evidence="5 8" id="KW-1133">Transmembrane helix</keyword>
<dbReference type="GO" id="GO:0009103">
    <property type="term" value="P:lipopolysaccharide biosynthetic process"/>
    <property type="evidence" value="ECO:0007669"/>
    <property type="project" value="TreeGrafter"/>
</dbReference>
<feature type="binding site" evidence="7">
    <location>
        <position position="133"/>
    </location>
    <ligand>
        <name>Mg(2+)</name>
        <dbReference type="ChEBI" id="CHEBI:18420"/>
    </ligand>
</feature>
<keyword evidence="4 8" id="KW-0812">Transmembrane</keyword>
<feature type="transmembrane region" description="Helical" evidence="8">
    <location>
        <begin position="142"/>
        <end position="161"/>
    </location>
</feature>
<dbReference type="GO" id="GO:0046872">
    <property type="term" value="F:metal ion binding"/>
    <property type="evidence" value="ECO:0007669"/>
    <property type="project" value="UniProtKB-KW"/>
</dbReference>
<feature type="transmembrane region" description="Helical" evidence="8">
    <location>
        <begin position="42"/>
        <end position="60"/>
    </location>
</feature>
<dbReference type="GO" id="GO:0071555">
    <property type="term" value="P:cell wall organization"/>
    <property type="evidence" value="ECO:0007669"/>
    <property type="project" value="TreeGrafter"/>
</dbReference>
<feature type="transmembrane region" description="Helical" evidence="8">
    <location>
        <begin position="219"/>
        <end position="240"/>
    </location>
</feature>
<dbReference type="PANTHER" id="PTHR22926">
    <property type="entry name" value="PHOSPHO-N-ACETYLMURAMOYL-PENTAPEPTIDE-TRANSFERASE"/>
    <property type="match status" value="1"/>
</dbReference>
<gene>
    <name evidence="9" type="ORF">SAMN04488023_12723</name>
</gene>
<proteinExistence type="predicted"/>
<evidence type="ECO:0000256" key="7">
    <source>
        <dbReference type="PIRSR" id="PIRSR600715-1"/>
    </source>
</evidence>
<comment type="cofactor">
    <cofactor evidence="7">
        <name>Mg(2+)</name>
        <dbReference type="ChEBI" id="CHEBI:18420"/>
    </cofactor>
</comment>
<dbReference type="Pfam" id="PF00953">
    <property type="entry name" value="Glycos_transf_4"/>
    <property type="match status" value="1"/>
</dbReference>
<dbReference type="STRING" id="390241.SAMN04488023_12723"/>
<dbReference type="PANTHER" id="PTHR22926:SF3">
    <property type="entry name" value="UNDECAPRENYL-PHOSPHATE ALPHA-N-ACETYLGLUCOSAMINYL 1-PHOSPHATE TRANSFERASE"/>
    <property type="match status" value="1"/>
</dbReference>
<keyword evidence="7" id="KW-0479">Metal-binding</keyword>
<feature type="transmembrane region" description="Helical" evidence="8">
    <location>
        <begin position="6"/>
        <end position="21"/>
    </location>
</feature>
<evidence type="ECO:0000256" key="5">
    <source>
        <dbReference type="ARBA" id="ARBA00022989"/>
    </source>
</evidence>
<keyword evidence="3 9" id="KW-0808">Transferase</keyword>
<evidence type="ECO:0000256" key="3">
    <source>
        <dbReference type="ARBA" id="ARBA00022679"/>
    </source>
</evidence>
<feature type="transmembrane region" description="Helical" evidence="8">
    <location>
        <begin position="119"/>
        <end position="135"/>
    </location>
</feature>
<keyword evidence="6 8" id="KW-0472">Membrane</keyword>
<keyword evidence="7" id="KW-0460">Magnesium</keyword>
<organism evidence="9 10">
    <name type="scientific">Pedobacter rhizosphaerae</name>
    <dbReference type="NCBI Taxonomy" id="390241"/>
    <lineage>
        <taxon>Bacteria</taxon>
        <taxon>Pseudomonadati</taxon>
        <taxon>Bacteroidota</taxon>
        <taxon>Sphingobacteriia</taxon>
        <taxon>Sphingobacteriales</taxon>
        <taxon>Sphingobacteriaceae</taxon>
        <taxon>Pedobacter</taxon>
    </lineage>
</organism>